<comment type="similarity">
    <text evidence="1">Belongs to the ornithine cyclodeaminase/mu-crystallin family.</text>
</comment>
<evidence type="ECO:0000256" key="2">
    <source>
        <dbReference type="SAM" id="MobiDB-lite"/>
    </source>
</evidence>
<evidence type="ECO:0000313" key="4">
    <source>
        <dbReference type="Proteomes" id="UP000242877"/>
    </source>
</evidence>
<proteinExistence type="inferred from homology"/>
<dbReference type="VEuPathDB" id="FungiDB:AAP_00138"/>
<dbReference type="SUPFAM" id="SSF51735">
    <property type="entry name" value="NAD(P)-binding Rossmann-fold domains"/>
    <property type="match status" value="1"/>
</dbReference>
<dbReference type="InterPro" id="IPR003462">
    <property type="entry name" value="ODC_Mu_crystall"/>
</dbReference>
<dbReference type="OrthoDB" id="41492at2759"/>
<dbReference type="FunFam" id="3.40.50.720:FF:000556">
    <property type="entry name" value="Proline utilization protein PrnX-like protein"/>
    <property type="match status" value="1"/>
</dbReference>
<sequence length="499" mass="54505">MPLTILTRNDVKSILLSLSREQVLKLQSDLADGLFDYSTGVGASPSNPKFQPPRTVITRPDGLTTLFMPASAGPHIGMRVMSAYHVSPTEDDSKRKSHHKGSVTKTYFPPAYTIDIETGAKGSSITTADASRQSQAPGSRTASSHRASADSSTLNVSTSPTADDGEADDDDMPGTPLETLPESLRGALPDNTVSTSPNGCITLLDSTGRPAALINAQELSAFRTALSSSILFMRRKHVETITVFGAGRQAYWHIYLALLLRGEDIKHVNIINRSFDRTTQLLRDFYHSSRVEWRSNVKFATMCRGFVEYDRLVTASVQKADVIFCCTPSIEPLFKGELLTSGEGRAKGRLVVAIGSYTPKMVELDPEILKYAVKQHHPSRHRAHVKHALSVGVVVVDCLDACLTQCGEVIQAGLEPKQLVEIGELVMVRQEVKRGIEERESGMSVEQALSSEDKQLFQWMRKGIVVFKSVGMGLMDILVGGEILKIAKGMDVGTNIDDF</sequence>
<protein>
    <submittedName>
        <fullName evidence="3">NAD(P)-binding domain protein</fullName>
    </submittedName>
</protein>
<evidence type="ECO:0000256" key="1">
    <source>
        <dbReference type="ARBA" id="ARBA00008903"/>
    </source>
</evidence>
<dbReference type="InterPro" id="IPR036291">
    <property type="entry name" value="NAD(P)-bd_dom_sf"/>
</dbReference>
<comment type="caution">
    <text evidence="3">The sequence shown here is derived from an EMBL/GenBank/DDBJ whole genome shotgun (WGS) entry which is preliminary data.</text>
</comment>
<feature type="compositionally biased region" description="Polar residues" evidence="2">
    <location>
        <begin position="124"/>
        <end position="161"/>
    </location>
</feature>
<keyword evidence="4" id="KW-1185">Reference proteome</keyword>
<name>A0A168DLL2_9EURO</name>
<dbReference type="Proteomes" id="UP000242877">
    <property type="component" value="Unassembled WGS sequence"/>
</dbReference>
<dbReference type="EMBL" id="AZGZ01000001">
    <property type="protein sequence ID" value="KZZ97877.1"/>
    <property type="molecule type" value="Genomic_DNA"/>
</dbReference>
<dbReference type="PANTHER" id="PTHR13812:SF19">
    <property type="entry name" value="KETIMINE REDUCTASE MU-CRYSTALLIN"/>
    <property type="match status" value="1"/>
</dbReference>
<gene>
    <name evidence="3" type="ORF">AAP_00138</name>
</gene>
<dbReference type="PANTHER" id="PTHR13812">
    <property type="entry name" value="KETIMINE REDUCTASE MU-CRYSTALLIN"/>
    <property type="match status" value="1"/>
</dbReference>
<dbReference type="Pfam" id="PF02423">
    <property type="entry name" value="OCD_Mu_crystall"/>
    <property type="match status" value="1"/>
</dbReference>
<dbReference type="Gene3D" id="3.30.1780.10">
    <property type="entry name" value="ornithine cyclodeaminase, domain 1"/>
    <property type="match status" value="1"/>
</dbReference>
<feature type="region of interest" description="Disordered" evidence="2">
    <location>
        <begin position="124"/>
        <end position="191"/>
    </location>
</feature>
<dbReference type="GO" id="GO:0005737">
    <property type="term" value="C:cytoplasm"/>
    <property type="evidence" value="ECO:0007669"/>
    <property type="project" value="TreeGrafter"/>
</dbReference>
<organism evidence="3 4">
    <name type="scientific">Ascosphaera apis ARSEF 7405</name>
    <dbReference type="NCBI Taxonomy" id="392613"/>
    <lineage>
        <taxon>Eukaryota</taxon>
        <taxon>Fungi</taxon>
        <taxon>Dikarya</taxon>
        <taxon>Ascomycota</taxon>
        <taxon>Pezizomycotina</taxon>
        <taxon>Eurotiomycetes</taxon>
        <taxon>Eurotiomycetidae</taxon>
        <taxon>Onygenales</taxon>
        <taxon>Ascosphaeraceae</taxon>
        <taxon>Ascosphaera</taxon>
    </lineage>
</organism>
<accession>A0A168DLL2</accession>
<dbReference type="InterPro" id="IPR023401">
    <property type="entry name" value="ODC_N"/>
</dbReference>
<dbReference type="Gene3D" id="3.40.50.720">
    <property type="entry name" value="NAD(P)-binding Rossmann-like Domain"/>
    <property type="match status" value="1"/>
</dbReference>
<evidence type="ECO:0000313" key="3">
    <source>
        <dbReference type="EMBL" id="KZZ97877.1"/>
    </source>
</evidence>
<feature type="compositionally biased region" description="Acidic residues" evidence="2">
    <location>
        <begin position="163"/>
        <end position="172"/>
    </location>
</feature>
<reference evidence="3 4" key="1">
    <citation type="journal article" date="2016" name="Genome Biol. Evol.">
        <title>Divergent and convergent evolution of fungal pathogenicity.</title>
        <authorList>
            <person name="Shang Y."/>
            <person name="Xiao G."/>
            <person name="Zheng P."/>
            <person name="Cen K."/>
            <person name="Zhan S."/>
            <person name="Wang C."/>
        </authorList>
    </citation>
    <scope>NUCLEOTIDE SEQUENCE [LARGE SCALE GENOMIC DNA]</scope>
    <source>
        <strain evidence="3 4">ARSEF 7405</strain>
    </source>
</reference>
<dbReference type="AlphaFoldDB" id="A0A168DLL2"/>